<accession>A0A6C0J334</accession>
<evidence type="ECO:0008006" key="2">
    <source>
        <dbReference type="Google" id="ProtNLM"/>
    </source>
</evidence>
<name>A0A6C0J334_9ZZZZ</name>
<protein>
    <recommendedName>
        <fullName evidence="2">S1 motif domain-containing protein</fullName>
    </recommendedName>
</protein>
<reference evidence="1" key="1">
    <citation type="journal article" date="2020" name="Nature">
        <title>Giant virus diversity and host interactions through global metagenomics.</title>
        <authorList>
            <person name="Schulz F."/>
            <person name="Roux S."/>
            <person name="Paez-Espino D."/>
            <person name="Jungbluth S."/>
            <person name="Walsh D.A."/>
            <person name="Denef V.J."/>
            <person name="McMahon K.D."/>
            <person name="Konstantinidis K.T."/>
            <person name="Eloe-Fadrosh E.A."/>
            <person name="Kyrpides N.C."/>
            <person name="Woyke T."/>
        </authorList>
    </citation>
    <scope>NUCLEOTIDE SEQUENCE</scope>
    <source>
        <strain evidence="1">GVMAG-M-3300025860-12</strain>
    </source>
</reference>
<dbReference type="EMBL" id="MN740323">
    <property type="protein sequence ID" value="QHU00095.1"/>
    <property type="molecule type" value="Genomic_DNA"/>
</dbReference>
<sequence length="252" mass="29710">MEEQLKFYETNSPTLKSHVNFIFTERSANFFSCYLIDFNINAIMPVQMLTKRKKIRSINKLTPLNKPMIGIIEDISDTDISISTAYIDEEDEKYIAFKENNQKNIVLKGIFKRYSYKNTKKINELWESIIYPLFNELKSSECEDSLYDYFVSQYETLKIDSDLKDFIKENIIINIKKDFENNFKLVSIDGIETTKKLLEDSLKEYQKEVNCDINLDYTPKYTLLSVQEDNSVFFKILNNKITTQNLQVFVAN</sequence>
<dbReference type="AlphaFoldDB" id="A0A6C0J334"/>
<organism evidence="1">
    <name type="scientific">viral metagenome</name>
    <dbReference type="NCBI Taxonomy" id="1070528"/>
    <lineage>
        <taxon>unclassified sequences</taxon>
        <taxon>metagenomes</taxon>
        <taxon>organismal metagenomes</taxon>
    </lineage>
</organism>
<evidence type="ECO:0000313" key="1">
    <source>
        <dbReference type="EMBL" id="QHU00095.1"/>
    </source>
</evidence>
<proteinExistence type="predicted"/>